<dbReference type="Pfam" id="PF00078">
    <property type="entry name" value="RVT_1"/>
    <property type="match status" value="1"/>
</dbReference>
<dbReference type="EMBL" id="JAIQCV010000008">
    <property type="protein sequence ID" value="KAH1074705.1"/>
    <property type="molecule type" value="Genomic_DNA"/>
</dbReference>
<protein>
    <recommendedName>
        <fullName evidence="1">Reverse transcriptase domain-containing protein</fullName>
    </recommendedName>
</protein>
<dbReference type="Proteomes" id="UP000828251">
    <property type="component" value="Unassembled WGS sequence"/>
</dbReference>
<proteinExistence type="predicted"/>
<dbReference type="OrthoDB" id="1000471at2759"/>
<evidence type="ECO:0000313" key="2">
    <source>
        <dbReference type="EMBL" id="KAH1074705.1"/>
    </source>
</evidence>
<dbReference type="PANTHER" id="PTHR46890:SF48">
    <property type="entry name" value="RNA-DIRECTED DNA POLYMERASE"/>
    <property type="match status" value="1"/>
</dbReference>
<feature type="domain" description="Reverse transcriptase" evidence="1">
    <location>
        <begin position="4"/>
        <end position="209"/>
    </location>
</feature>
<evidence type="ECO:0000313" key="3">
    <source>
        <dbReference type="Proteomes" id="UP000828251"/>
    </source>
</evidence>
<dbReference type="InterPro" id="IPR043502">
    <property type="entry name" value="DNA/RNA_pol_sf"/>
</dbReference>
<keyword evidence="3" id="KW-1185">Reference proteome</keyword>
<evidence type="ECO:0000259" key="1">
    <source>
        <dbReference type="PROSITE" id="PS50878"/>
    </source>
</evidence>
<comment type="caution">
    <text evidence="2">The sequence shown here is derived from an EMBL/GenBank/DDBJ whole genome shotgun (WGS) entry which is preliminary data.</text>
</comment>
<dbReference type="CDD" id="cd01650">
    <property type="entry name" value="RT_nLTR_like"/>
    <property type="match status" value="1"/>
</dbReference>
<dbReference type="SUPFAM" id="SSF56672">
    <property type="entry name" value="DNA/RNA polymerases"/>
    <property type="match status" value="1"/>
</dbReference>
<organism evidence="2 3">
    <name type="scientific">Gossypium stocksii</name>
    <dbReference type="NCBI Taxonomy" id="47602"/>
    <lineage>
        <taxon>Eukaryota</taxon>
        <taxon>Viridiplantae</taxon>
        <taxon>Streptophyta</taxon>
        <taxon>Embryophyta</taxon>
        <taxon>Tracheophyta</taxon>
        <taxon>Spermatophyta</taxon>
        <taxon>Magnoliopsida</taxon>
        <taxon>eudicotyledons</taxon>
        <taxon>Gunneridae</taxon>
        <taxon>Pentapetalae</taxon>
        <taxon>rosids</taxon>
        <taxon>malvids</taxon>
        <taxon>Malvales</taxon>
        <taxon>Malvaceae</taxon>
        <taxon>Malvoideae</taxon>
        <taxon>Gossypium</taxon>
    </lineage>
</organism>
<reference evidence="2 3" key="1">
    <citation type="journal article" date="2021" name="Plant Biotechnol. J.">
        <title>Multi-omics assisted identification of the key and species-specific regulatory components of drought-tolerant mechanisms in Gossypium stocksii.</title>
        <authorList>
            <person name="Yu D."/>
            <person name="Ke L."/>
            <person name="Zhang D."/>
            <person name="Wu Y."/>
            <person name="Sun Y."/>
            <person name="Mei J."/>
            <person name="Sun J."/>
            <person name="Sun Y."/>
        </authorList>
    </citation>
    <scope>NUCLEOTIDE SEQUENCE [LARGE SCALE GENOMIC DNA]</scope>
    <source>
        <strain evidence="3">cv. E1</strain>
        <tissue evidence="2">Leaf</tissue>
    </source>
</reference>
<sequence length="209" mass="23581">MMSDFYRSGKLESSINCSFIALIPKMENPCEIADFHPICLVSSLYKIIAKILSRRLREVIGDLVSETQCAFIRGRQIFDGILIANEVIHSMKKMERNGGKLIFKLDFSKAYDCVRWDFLKLVLKKMGFGDKWIGWAMECVSTVRAAVLVNGSTTNEFHFGRGLRQGDPLSPFLFILVTEVLHLLMEKAGVLGLIEGIHGVLPEQMISHL</sequence>
<dbReference type="InterPro" id="IPR052343">
    <property type="entry name" value="Retrotransposon-Effector_Assoc"/>
</dbReference>
<dbReference type="InterPro" id="IPR000477">
    <property type="entry name" value="RT_dom"/>
</dbReference>
<name>A0A9D3V9P0_9ROSI</name>
<accession>A0A9D3V9P0</accession>
<gene>
    <name evidence="2" type="ORF">J1N35_027033</name>
</gene>
<dbReference type="PROSITE" id="PS50878">
    <property type="entry name" value="RT_POL"/>
    <property type="match status" value="1"/>
</dbReference>
<dbReference type="PANTHER" id="PTHR46890">
    <property type="entry name" value="NON-LTR RETROLELEMENT REVERSE TRANSCRIPTASE-LIKE PROTEIN-RELATED"/>
    <property type="match status" value="1"/>
</dbReference>
<dbReference type="AlphaFoldDB" id="A0A9D3V9P0"/>